<dbReference type="EMBL" id="LXQA010023011">
    <property type="protein sequence ID" value="MCH92593.1"/>
    <property type="molecule type" value="Genomic_DNA"/>
</dbReference>
<feature type="compositionally biased region" description="Polar residues" evidence="1">
    <location>
        <begin position="20"/>
        <end position="54"/>
    </location>
</feature>
<name>A0A392MZ41_9FABA</name>
<feature type="region of interest" description="Disordered" evidence="1">
    <location>
        <begin position="76"/>
        <end position="110"/>
    </location>
</feature>
<feature type="compositionally biased region" description="Polar residues" evidence="1">
    <location>
        <begin position="76"/>
        <end position="89"/>
    </location>
</feature>
<comment type="caution">
    <text evidence="2">The sequence shown here is derived from an EMBL/GenBank/DDBJ whole genome shotgun (WGS) entry which is preliminary data.</text>
</comment>
<feature type="region of interest" description="Disordered" evidence="1">
    <location>
        <begin position="18"/>
        <end position="61"/>
    </location>
</feature>
<evidence type="ECO:0000313" key="3">
    <source>
        <dbReference type="Proteomes" id="UP000265520"/>
    </source>
</evidence>
<proteinExistence type="predicted"/>
<evidence type="ECO:0000256" key="1">
    <source>
        <dbReference type="SAM" id="MobiDB-lite"/>
    </source>
</evidence>
<sequence>GHYSPPVPTDLLEKLAAMKVNTSQDTPTKHNQPKPANQHTQNYENPTMNGIQTTQEDRGKKAHRLTFNNEAMNMENTQELTAQNQSFQAKRQKMEDSSRVGSARQASPQP</sequence>
<keyword evidence="3" id="KW-1185">Reference proteome</keyword>
<reference evidence="2 3" key="1">
    <citation type="journal article" date="2018" name="Front. Plant Sci.">
        <title>Red Clover (Trifolium pratense) and Zigzag Clover (T. medium) - A Picture of Genomic Similarities and Differences.</title>
        <authorList>
            <person name="Dluhosova J."/>
            <person name="Istvanek J."/>
            <person name="Nedelnik J."/>
            <person name="Repkova J."/>
        </authorList>
    </citation>
    <scope>NUCLEOTIDE SEQUENCE [LARGE SCALE GENOMIC DNA]</scope>
    <source>
        <strain evidence="3">cv. 10/8</strain>
        <tissue evidence="2">Leaf</tissue>
    </source>
</reference>
<gene>
    <name evidence="2" type="ORF">A2U01_0013533</name>
</gene>
<evidence type="ECO:0000313" key="2">
    <source>
        <dbReference type="EMBL" id="MCH92593.1"/>
    </source>
</evidence>
<organism evidence="2 3">
    <name type="scientific">Trifolium medium</name>
    <dbReference type="NCBI Taxonomy" id="97028"/>
    <lineage>
        <taxon>Eukaryota</taxon>
        <taxon>Viridiplantae</taxon>
        <taxon>Streptophyta</taxon>
        <taxon>Embryophyta</taxon>
        <taxon>Tracheophyta</taxon>
        <taxon>Spermatophyta</taxon>
        <taxon>Magnoliopsida</taxon>
        <taxon>eudicotyledons</taxon>
        <taxon>Gunneridae</taxon>
        <taxon>Pentapetalae</taxon>
        <taxon>rosids</taxon>
        <taxon>fabids</taxon>
        <taxon>Fabales</taxon>
        <taxon>Fabaceae</taxon>
        <taxon>Papilionoideae</taxon>
        <taxon>50 kb inversion clade</taxon>
        <taxon>NPAAA clade</taxon>
        <taxon>Hologalegina</taxon>
        <taxon>IRL clade</taxon>
        <taxon>Trifolieae</taxon>
        <taxon>Trifolium</taxon>
    </lineage>
</organism>
<dbReference type="AlphaFoldDB" id="A0A392MZ41"/>
<protein>
    <submittedName>
        <fullName evidence="2">Uncharacterized protein</fullName>
    </submittedName>
</protein>
<accession>A0A392MZ41</accession>
<feature type="non-terminal residue" evidence="2">
    <location>
        <position position="1"/>
    </location>
</feature>
<dbReference type="Proteomes" id="UP000265520">
    <property type="component" value="Unassembled WGS sequence"/>
</dbReference>